<evidence type="ECO:0000256" key="1">
    <source>
        <dbReference type="ARBA" id="ARBA00001911"/>
    </source>
</evidence>
<evidence type="ECO:0000256" key="2">
    <source>
        <dbReference type="ARBA" id="ARBA00023027"/>
    </source>
</evidence>
<comment type="caution">
    <text evidence="6">The sequence shown here is derived from an EMBL/GenBank/DDBJ whole genome shotgun (WGS) entry which is preliminary data.</text>
</comment>
<proteinExistence type="predicted"/>
<evidence type="ECO:0000256" key="3">
    <source>
        <dbReference type="SAM" id="MobiDB-lite"/>
    </source>
</evidence>
<evidence type="ECO:0000313" key="6">
    <source>
        <dbReference type="EMBL" id="MBM7086545.1"/>
    </source>
</evidence>
<reference evidence="6 7" key="1">
    <citation type="submission" date="2021-02" db="EMBL/GenBank/DDBJ databases">
        <authorList>
            <person name="Lee D.-H."/>
        </authorList>
    </citation>
    <scope>NUCLEOTIDE SEQUENCE [LARGE SCALE GENOMIC DNA]</scope>
    <source>
        <strain evidence="6 7">MMS20-R2-29</strain>
    </source>
</reference>
<dbReference type="RefSeq" id="WP_204961740.1">
    <property type="nucleotide sequence ID" value="NZ_JAFEUO010000010.1"/>
</dbReference>
<comment type="cofactor">
    <cofactor evidence="1">
        <name>NAD(+)</name>
        <dbReference type="ChEBI" id="CHEBI:57540"/>
    </cofactor>
</comment>
<organism evidence="6 7">
    <name type="scientific">Micromonospora humidisoli</name>
    <dbReference type="NCBI Taxonomy" id="2807622"/>
    <lineage>
        <taxon>Bacteria</taxon>
        <taxon>Bacillati</taxon>
        <taxon>Actinomycetota</taxon>
        <taxon>Actinomycetes</taxon>
        <taxon>Micromonosporales</taxon>
        <taxon>Micromonosporaceae</taxon>
        <taxon>Micromonospora</taxon>
    </lineage>
</organism>
<sequence length="770" mass="81986">MPDAVTGAPTVGAGAALRATMTAGFRLDVVSALFAPDNPTLSYAWGPARRLLVVRDDVAGERSELLVEYLRAARRRGDLDDFHCIDADAAAGEPRAAGVGACGYVVEAAVKAQLGRRDAVVAFGGERTGRVVAVAAASFRRHTAAMRIHGDLAAVLSCLRDGLSASLHEEGITAMARRTHVLVDEDGLLARPAEPAALLLLALLDARLRDRLVRADVTGCQADALAAVLRLCRRFHTGHPAWRIGEAWLPLAPTTLTGAERRAWSLLTAARVASRLGRLPAPVVSALDGVARRLGLHRATTVVDAPTARRWAANAAPGDGPVAVMLPSTDGGGASVTLARDTLARLLSDRVDDCGTPGPSTPGAPDGGSTPDEVSTPGGTAVAQTPRRGVRPVLGTRLRVDVSANFPVRFTDDVLTPHTDALTDLLPERCQLLAVVDPYAPDQVDRVQRLLSGFRDRGHLARFTVLPVVATEHTKNLTQVATVLRVAEGLGLGPDDRLLVIGGGTLMDSVGYAAYLYRGDTPYIRVPTTLVGMIDAGVGLKVGVNLNGHKNLVGAYHPPLACLRDVAFLRTLAPAELRCGLAEVIKIAVVCDADLFALVERHHADVLAARDTPQVREILDRATRAMLHQLAANPWEEDLRRLPDFGHEFGHALESMSGYRLRHGEAVAIGMALSSYLAFLIGYLDHDDLDRLLVLLRRSGLALWSPVCDPAALWRRLHGEVVPHKAGALHLVVPRRIGVGDFIDSIDEISADLVAEACTALAVRAQEPAR</sequence>
<feature type="domain" description="3-dehydroquinate synthase N-terminal" evidence="4">
    <location>
        <begin position="468"/>
        <end position="578"/>
    </location>
</feature>
<dbReference type="Proteomes" id="UP000809587">
    <property type="component" value="Unassembled WGS sequence"/>
</dbReference>
<evidence type="ECO:0000259" key="4">
    <source>
        <dbReference type="Pfam" id="PF01761"/>
    </source>
</evidence>
<keyword evidence="2" id="KW-0520">NAD</keyword>
<feature type="region of interest" description="Disordered" evidence="3">
    <location>
        <begin position="350"/>
        <end position="387"/>
    </location>
</feature>
<dbReference type="PANTHER" id="PTHR43622:SF3">
    <property type="entry name" value="2-EPI-5-EPI-VALIOLONE SYNTHASE"/>
    <property type="match status" value="1"/>
</dbReference>
<dbReference type="SUPFAM" id="SSF56796">
    <property type="entry name" value="Dehydroquinate synthase-like"/>
    <property type="match status" value="1"/>
</dbReference>
<dbReference type="InterPro" id="IPR056179">
    <property type="entry name" value="DHQS_C"/>
</dbReference>
<dbReference type="Gene3D" id="3.40.50.1970">
    <property type="match status" value="2"/>
</dbReference>
<feature type="domain" description="3-dehydroquinate synthase C-terminal" evidence="5">
    <location>
        <begin position="580"/>
        <end position="708"/>
    </location>
</feature>
<dbReference type="Gene3D" id="1.20.1090.10">
    <property type="entry name" value="Dehydroquinate synthase-like - alpha domain"/>
    <property type="match status" value="1"/>
</dbReference>
<accession>A0ABS2JKG0</accession>
<dbReference type="Pfam" id="PF24621">
    <property type="entry name" value="DHQS_C"/>
    <property type="match status" value="1"/>
</dbReference>
<dbReference type="InterPro" id="IPR030960">
    <property type="entry name" value="DHQS/DOIS_N"/>
</dbReference>
<dbReference type="EMBL" id="JAFEUO010000010">
    <property type="protein sequence ID" value="MBM7086545.1"/>
    <property type="molecule type" value="Genomic_DNA"/>
</dbReference>
<evidence type="ECO:0000313" key="7">
    <source>
        <dbReference type="Proteomes" id="UP000809587"/>
    </source>
</evidence>
<evidence type="ECO:0008006" key="8">
    <source>
        <dbReference type="Google" id="ProtNLM"/>
    </source>
</evidence>
<dbReference type="Pfam" id="PF01761">
    <property type="entry name" value="DHQ_synthase"/>
    <property type="match status" value="1"/>
</dbReference>
<gene>
    <name evidence="6" type="ORF">JQN84_28850</name>
</gene>
<dbReference type="InterPro" id="IPR050071">
    <property type="entry name" value="Dehydroquinate_synthase"/>
</dbReference>
<evidence type="ECO:0000259" key="5">
    <source>
        <dbReference type="Pfam" id="PF24621"/>
    </source>
</evidence>
<protein>
    <recommendedName>
        <fullName evidence="8">3-dehydroquinate synthase</fullName>
    </recommendedName>
</protein>
<keyword evidence="7" id="KW-1185">Reference proteome</keyword>
<dbReference type="PANTHER" id="PTHR43622">
    <property type="entry name" value="3-DEHYDROQUINATE SYNTHASE"/>
    <property type="match status" value="1"/>
</dbReference>
<name>A0ABS2JKG0_9ACTN</name>